<dbReference type="PROSITE" id="PS50850">
    <property type="entry name" value="MFS"/>
    <property type="match status" value="1"/>
</dbReference>
<feature type="transmembrane region" description="Helical" evidence="8">
    <location>
        <begin position="232"/>
        <end position="250"/>
    </location>
</feature>
<evidence type="ECO:0000256" key="6">
    <source>
        <dbReference type="ARBA" id="ARBA00022989"/>
    </source>
</evidence>
<dbReference type="AlphaFoldDB" id="A0A4Q9DQN5"/>
<feature type="transmembrane region" description="Helical" evidence="8">
    <location>
        <begin position="123"/>
        <end position="140"/>
    </location>
</feature>
<dbReference type="InterPro" id="IPR001958">
    <property type="entry name" value="Tet-R_TetA/multi-R_MdtG-like"/>
</dbReference>
<evidence type="ECO:0000256" key="7">
    <source>
        <dbReference type="ARBA" id="ARBA00023136"/>
    </source>
</evidence>
<accession>A0A4Q9DQN5</accession>
<feature type="transmembrane region" description="Helical" evidence="8">
    <location>
        <begin position="26"/>
        <end position="43"/>
    </location>
</feature>
<evidence type="ECO:0000313" key="10">
    <source>
        <dbReference type="EMBL" id="TBL77903.1"/>
    </source>
</evidence>
<dbReference type="Proteomes" id="UP000293142">
    <property type="component" value="Unassembled WGS sequence"/>
</dbReference>
<feature type="domain" description="Major facilitator superfamily (MFS) profile" evidence="9">
    <location>
        <begin position="25"/>
        <end position="411"/>
    </location>
</feature>
<feature type="transmembrane region" description="Helical" evidence="8">
    <location>
        <begin position="152"/>
        <end position="170"/>
    </location>
</feature>
<dbReference type="PRINTS" id="PR01035">
    <property type="entry name" value="TCRTETA"/>
</dbReference>
<feature type="transmembrane region" description="Helical" evidence="8">
    <location>
        <begin position="360"/>
        <end position="380"/>
    </location>
</feature>
<feature type="transmembrane region" description="Helical" evidence="8">
    <location>
        <begin position="386"/>
        <end position="407"/>
    </location>
</feature>
<protein>
    <recommendedName>
        <fullName evidence="8">Bcr/CflA family efflux transporter</fullName>
    </recommendedName>
</protein>
<dbReference type="Pfam" id="PF07690">
    <property type="entry name" value="MFS_1"/>
    <property type="match status" value="1"/>
</dbReference>
<comment type="caution">
    <text evidence="10">The sequence shown here is derived from an EMBL/GenBank/DDBJ whole genome shotgun (WGS) entry which is preliminary data.</text>
</comment>
<feature type="transmembrane region" description="Helical" evidence="8">
    <location>
        <begin position="301"/>
        <end position="320"/>
    </location>
</feature>
<dbReference type="NCBIfam" id="TIGR00710">
    <property type="entry name" value="efflux_Bcr_CflA"/>
    <property type="match status" value="1"/>
</dbReference>
<keyword evidence="6 8" id="KW-1133">Transmembrane helix</keyword>
<feature type="transmembrane region" description="Helical" evidence="8">
    <location>
        <begin position="326"/>
        <end position="348"/>
    </location>
</feature>
<keyword evidence="5 8" id="KW-0812">Transmembrane</keyword>
<dbReference type="PANTHER" id="PTHR23502">
    <property type="entry name" value="MAJOR FACILITATOR SUPERFAMILY"/>
    <property type="match status" value="1"/>
</dbReference>
<dbReference type="CDD" id="cd17320">
    <property type="entry name" value="MFS_MdfA_MDR_like"/>
    <property type="match status" value="1"/>
</dbReference>
<gene>
    <name evidence="10" type="ORF">EYB31_17040</name>
</gene>
<dbReference type="SUPFAM" id="SSF103473">
    <property type="entry name" value="MFS general substrate transporter"/>
    <property type="match status" value="1"/>
</dbReference>
<dbReference type="GO" id="GO:0042910">
    <property type="term" value="F:xenobiotic transmembrane transporter activity"/>
    <property type="evidence" value="ECO:0007669"/>
    <property type="project" value="InterPro"/>
</dbReference>
<dbReference type="InterPro" id="IPR011701">
    <property type="entry name" value="MFS"/>
</dbReference>
<proteinExistence type="inferred from homology"/>
<comment type="subcellular location">
    <subcellularLocation>
        <location evidence="1 8">Cell membrane</location>
        <topology evidence="1 8">Multi-pass membrane protein</topology>
    </subcellularLocation>
</comment>
<dbReference type="InterPro" id="IPR036259">
    <property type="entry name" value="MFS_trans_sf"/>
</dbReference>
<dbReference type="GO" id="GO:0005886">
    <property type="term" value="C:plasma membrane"/>
    <property type="evidence" value="ECO:0007669"/>
    <property type="project" value="UniProtKB-SubCell"/>
</dbReference>
<feature type="transmembrane region" description="Helical" evidence="8">
    <location>
        <begin position="95"/>
        <end position="117"/>
    </location>
</feature>
<dbReference type="EMBL" id="SIRE01000011">
    <property type="protein sequence ID" value="TBL77903.1"/>
    <property type="molecule type" value="Genomic_DNA"/>
</dbReference>
<dbReference type="PANTHER" id="PTHR23502:SF132">
    <property type="entry name" value="POLYAMINE TRANSPORTER 2-RELATED"/>
    <property type="match status" value="1"/>
</dbReference>
<evidence type="ECO:0000256" key="3">
    <source>
        <dbReference type="ARBA" id="ARBA00022448"/>
    </source>
</evidence>
<name>A0A4Q9DQN5_9BACL</name>
<feature type="transmembrane region" description="Helical" evidence="8">
    <location>
        <begin position="270"/>
        <end position="289"/>
    </location>
</feature>
<sequence>MNERRLRDMQISIDKQARAAVQPNRLRMAFILGALTGFGPLTIDMYLPALPGLTTQLQTTASLTQLSLTACLLGLALGQIVAGPISDARGRKKPLMIALVVYMLASLFCAMAPSIWMLVIFRFIQGVGGAAGLVISRAIVRDMYSGSELTKFFSLLMLINGVAPIAAPVVGGQLIQFVDWRGIFLVLMGLGVVMLLAVLAGMNETLPASKRSKGDLKHTLVTYFGLFKDRAFMGYSWAQGLVMAAMFAYISGSPFVIQDIYGVSPQGYSLVFAVNAIGIIASAQVTGRLTERLGETKLLKIGLWAAAISALVLLVMILLGGPLLSVLIPLFFVVSSVGVVSTTCFSLAMEKQAHQAGSAAAVLGLIPFIFGSIVAPLVGIGGSHTAVPMGIVIALTDLGAIVCYFGLVRQKQA</sequence>
<evidence type="ECO:0000313" key="11">
    <source>
        <dbReference type="Proteomes" id="UP000293142"/>
    </source>
</evidence>
<evidence type="ECO:0000256" key="2">
    <source>
        <dbReference type="ARBA" id="ARBA00006236"/>
    </source>
</evidence>
<feature type="transmembrane region" description="Helical" evidence="8">
    <location>
        <begin position="182"/>
        <end position="202"/>
    </location>
</feature>
<evidence type="ECO:0000256" key="8">
    <source>
        <dbReference type="RuleBase" id="RU365088"/>
    </source>
</evidence>
<dbReference type="GO" id="GO:1990961">
    <property type="term" value="P:xenobiotic detoxification by transmembrane export across the plasma membrane"/>
    <property type="evidence" value="ECO:0007669"/>
    <property type="project" value="InterPro"/>
</dbReference>
<feature type="transmembrane region" description="Helical" evidence="8">
    <location>
        <begin position="63"/>
        <end position="83"/>
    </location>
</feature>
<keyword evidence="3 8" id="KW-0813">Transport</keyword>
<evidence type="ECO:0000259" key="9">
    <source>
        <dbReference type="PROSITE" id="PS50850"/>
    </source>
</evidence>
<evidence type="ECO:0000256" key="5">
    <source>
        <dbReference type="ARBA" id="ARBA00022692"/>
    </source>
</evidence>
<dbReference type="InterPro" id="IPR004812">
    <property type="entry name" value="Efflux_drug-R_Bcr/CmlA"/>
</dbReference>
<dbReference type="Gene3D" id="1.20.1720.10">
    <property type="entry name" value="Multidrug resistance protein D"/>
    <property type="match status" value="1"/>
</dbReference>
<dbReference type="FunFam" id="1.20.1720.10:FF:000005">
    <property type="entry name" value="Bcr/CflA family efflux transporter"/>
    <property type="match status" value="1"/>
</dbReference>
<dbReference type="InterPro" id="IPR020846">
    <property type="entry name" value="MFS_dom"/>
</dbReference>
<comment type="similarity">
    <text evidence="2 8">Belongs to the major facilitator superfamily. Bcr/CmlA family.</text>
</comment>
<evidence type="ECO:0000256" key="4">
    <source>
        <dbReference type="ARBA" id="ARBA00022475"/>
    </source>
</evidence>
<evidence type="ECO:0000256" key="1">
    <source>
        <dbReference type="ARBA" id="ARBA00004651"/>
    </source>
</evidence>
<keyword evidence="11" id="KW-1185">Reference proteome</keyword>
<dbReference type="OrthoDB" id="9800416at2"/>
<organism evidence="10 11">
    <name type="scientific">Paenibacillus thalictri</name>
    <dbReference type="NCBI Taxonomy" id="2527873"/>
    <lineage>
        <taxon>Bacteria</taxon>
        <taxon>Bacillati</taxon>
        <taxon>Bacillota</taxon>
        <taxon>Bacilli</taxon>
        <taxon>Bacillales</taxon>
        <taxon>Paenibacillaceae</taxon>
        <taxon>Paenibacillus</taxon>
    </lineage>
</organism>
<keyword evidence="4 8" id="KW-1003">Cell membrane</keyword>
<keyword evidence="7 8" id="KW-0472">Membrane</keyword>
<reference evidence="10 11" key="1">
    <citation type="submission" date="2019-02" db="EMBL/GenBank/DDBJ databases">
        <title>Paenibacillus sp. nov., isolated from surface-sterilized tissue of Thalictrum simplex L.</title>
        <authorList>
            <person name="Tuo L."/>
        </authorList>
    </citation>
    <scope>NUCLEOTIDE SEQUENCE [LARGE SCALE GENOMIC DNA]</scope>
    <source>
        <strain evidence="10 11">N2SHLJ1</strain>
    </source>
</reference>